<evidence type="ECO:0000313" key="1">
    <source>
        <dbReference type="EMBL" id="MCI4395347.1"/>
    </source>
</evidence>
<proteinExistence type="predicted"/>
<organism evidence="1 2">
    <name type="scientific">Pangasianodon gigas</name>
    <name type="common">Mekong giant catfish</name>
    <name type="synonym">Pangasius gigas</name>
    <dbReference type="NCBI Taxonomy" id="30993"/>
    <lineage>
        <taxon>Eukaryota</taxon>
        <taxon>Metazoa</taxon>
        <taxon>Chordata</taxon>
        <taxon>Craniata</taxon>
        <taxon>Vertebrata</taxon>
        <taxon>Euteleostomi</taxon>
        <taxon>Actinopterygii</taxon>
        <taxon>Neopterygii</taxon>
        <taxon>Teleostei</taxon>
        <taxon>Ostariophysi</taxon>
        <taxon>Siluriformes</taxon>
        <taxon>Pangasiidae</taxon>
        <taxon>Pangasianodon</taxon>
    </lineage>
</organism>
<accession>A0ACC5XVX5</accession>
<dbReference type="EMBL" id="CM040482">
    <property type="protein sequence ID" value="MCI4395347.1"/>
    <property type="molecule type" value="Genomic_DNA"/>
</dbReference>
<protein>
    <submittedName>
        <fullName evidence="1">Uncharacterized protein</fullName>
    </submittedName>
</protein>
<reference evidence="1 2" key="1">
    <citation type="journal article" date="2022" name="bioRxiv">
        <title>An ancient truncated duplication of the anti-Mullerian hormone receptor type 2 gene is a potential conserved master sex determinant in the Pangasiidae catfish family.</title>
        <authorList>
            <person name="Wen M."/>
            <person name="Pan Q."/>
            <person name="Jouanno E."/>
            <person name="Montfort J."/>
            <person name="Zahm M."/>
            <person name="Cabau C."/>
            <person name="Klopp C."/>
            <person name="Iampietro C."/>
            <person name="Roques C."/>
            <person name="Bouchez O."/>
            <person name="Castinel A."/>
            <person name="Donnadieu C."/>
            <person name="Parrinello H."/>
            <person name="Poncet C."/>
            <person name="Belmonte E."/>
            <person name="Gautier V."/>
            <person name="Avarre J.-C."/>
            <person name="Dugue R."/>
            <person name="Gustiano R."/>
            <person name="Ha T.T.T."/>
            <person name="Campet M."/>
            <person name="Sriphairoj K."/>
            <person name="Ribolli J."/>
            <person name="de Almeida F.L."/>
            <person name="Desvignes T."/>
            <person name="Postlethwait J.H."/>
            <person name="Bucao C.F."/>
            <person name="Robinson-Rechavi M."/>
            <person name="Bobe J."/>
            <person name="Herpin A."/>
            <person name="Guiguen Y."/>
        </authorList>
    </citation>
    <scope>NUCLEOTIDE SEQUENCE [LARGE SCALE GENOMIC DNA]</scope>
    <source>
        <strain evidence="1">YG-Dec2019</strain>
    </source>
</reference>
<keyword evidence="2" id="KW-1185">Reference proteome</keyword>
<dbReference type="Proteomes" id="UP000829447">
    <property type="component" value="Linkage Group LG29"/>
</dbReference>
<name>A0ACC5XVX5_PANGG</name>
<comment type="caution">
    <text evidence="1">The sequence shown here is derived from an EMBL/GenBank/DDBJ whole genome shotgun (WGS) entry which is preliminary data.</text>
</comment>
<evidence type="ECO:0000313" key="2">
    <source>
        <dbReference type="Proteomes" id="UP000829447"/>
    </source>
</evidence>
<gene>
    <name evidence="1" type="ORF">PGIGA_G00179320</name>
</gene>
<sequence>MDPMVIEVHGVPCIPPHDRMVDQLKIHFLKRRNRGGDVLTVIYPTSTPGQAYVVFESAKVPGVLECTHILDVDNRFYPIHVKKAHLSEVDMQCETTLDLSMFPKPESVLKLLNHYDFNVTEPIPGHLQLKGSFLKLKLIRNELVHLRGHEHESHSRSPSALQNGSTLGYDMERNSLDPRLVSKSTSRNMDKMDAVSRHKLLDSAPSLSSSYRDSVSGGYPRHLQSSHSSYTERNASSPVGAVVQKYLGQDSDELLAHRLSPHADGASLLSANSPSSLTLLHHTSPLCRDSASGGSPRSLHSSYYSSIGSSSHTVDTMQHHTSYRDSASGGSLRKRPSLNDDTWAGSFHSSPASSSGGMASFPVDRDIINFILTQRQDVVKVIEKDCGTEMRLKDNPEFTMVTFSGKNSEKAKACLLEFIKEISSSLRIQEIHLKKYDHAEQKQILERIQRNKDSGIAITHSDDVVKLVGSSGGSFEMMQKILGHNDDPHRGRAMVRSSKSRRSHSLPRQYKLADHGHFTGHENLASAANKYSPSHYQEESDEGKALQFVRGPEQTPDKNSQRTCSNSASQDKNKTTRERVMHQDVELVSSTPGKRSIDILKRLDLNAKNIDFKRFYKKTSNSKPKNTD</sequence>